<dbReference type="PANTHER" id="PTHR46481">
    <property type="entry name" value="ZINC FINGER BED DOMAIN-CONTAINING PROTEIN 4"/>
    <property type="match status" value="1"/>
</dbReference>
<dbReference type="OrthoDB" id="10023994at2759"/>
<evidence type="ECO:0000313" key="7">
    <source>
        <dbReference type="EMBL" id="OAF65956.1"/>
    </source>
</evidence>
<dbReference type="GO" id="GO:0046983">
    <property type="term" value="F:protein dimerization activity"/>
    <property type="evidence" value="ECO:0007669"/>
    <property type="project" value="InterPro"/>
</dbReference>
<dbReference type="EMBL" id="LWCA01001086">
    <property type="protein sequence ID" value="OAF65956.1"/>
    <property type="molecule type" value="Genomic_DNA"/>
</dbReference>
<reference evidence="7 8" key="1">
    <citation type="submission" date="2016-04" db="EMBL/GenBank/DDBJ databases">
        <title>The genome of Intoshia linei affirms orthonectids as highly simplified spiralians.</title>
        <authorList>
            <person name="Mikhailov K.V."/>
            <person name="Slusarev G.S."/>
            <person name="Nikitin M.A."/>
            <person name="Logacheva M.D."/>
            <person name="Penin A."/>
            <person name="Aleoshin V."/>
            <person name="Panchin Y.V."/>
        </authorList>
    </citation>
    <scope>NUCLEOTIDE SEQUENCE [LARGE SCALE GENOMIC DNA]</scope>
    <source>
        <strain evidence="7">Intl2013</strain>
        <tissue evidence="7">Whole animal</tissue>
    </source>
</reference>
<evidence type="ECO:0000256" key="5">
    <source>
        <dbReference type="ARBA" id="ARBA00023242"/>
    </source>
</evidence>
<dbReference type="SUPFAM" id="SSF53098">
    <property type="entry name" value="Ribonuclease H-like"/>
    <property type="match status" value="1"/>
</dbReference>
<dbReference type="AlphaFoldDB" id="A0A177AVE5"/>
<dbReference type="GO" id="GO:0005634">
    <property type="term" value="C:nucleus"/>
    <property type="evidence" value="ECO:0007669"/>
    <property type="project" value="UniProtKB-SubCell"/>
</dbReference>
<comment type="caution">
    <text evidence="7">The sequence shown here is derived from an EMBL/GenBank/DDBJ whole genome shotgun (WGS) entry which is preliminary data.</text>
</comment>
<organism evidence="7 8">
    <name type="scientific">Intoshia linei</name>
    <dbReference type="NCBI Taxonomy" id="1819745"/>
    <lineage>
        <taxon>Eukaryota</taxon>
        <taxon>Metazoa</taxon>
        <taxon>Spiralia</taxon>
        <taxon>Lophotrochozoa</taxon>
        <taxon>Mesozoa</taxon>
        <taxon>Orthonectida</taxon>
        <taxon>Rhopaluridae</taxon>
        <taxon>Intoshia</taxon>
    </lineage>
</organism>
<name>A0A177AVE5_9BILA</name>
<keyword evidence="8" id="KW-1185">Reference proteome</keyword>
<proteinExistence type="predicted"/>
<dbReference type="Pfam" id="PF05699">
    <property type="entry name" value="Dimer_Tnp_hAT"/>
    <property type="match status" value="1"/>
</dbReference>
<keyword evidence="4" id="KW-0862">Zinc</keyword>
<protein>
    <recommendedName>
        <fullName evidence="6">HAT C-terminal dimerisation domain-containing protein</fullName>
    </recommendedName>
</protein>
<keyword evidence="5" id="KW-0539">Nucleus</keyword>
<sequence>MMESEFAKEKFFMSSEARIRELVDVQPSPESKKSRFARFYAQIKEKECEGIRSNNELNLYLLENTEYLENESILKWWQNNTNKYPILSNIGRKFLAVPITSISVDKFFLTAPDILTCRRQSLNSQSVKMTIFLKE</sequence>
<gene>
    <name evidence="7" type="ORF">A3Q56_06311</name>
</gene>
<dbReference type="Proteomes" id="UP000078046">
    <property type="component" value="Unassembled WGS sequence"/>
</dbReference>
<accession>A0A177AVE5</accession>
<keyword evidence="2" id="KW-0479">Metal-binding</keyword>
<feature type="domain" description="HAT C-terminal dimerisation" evidence="6">
    <location>
        <begin position="56"/>
        <end position="134"/>
    </location>
</feature>
<comment type="subcellular location">
    <subcellularLocation>
        <location evidence="1">Nucleus</location>
    </subcellularLocation>
</comment>
<dbReference type="PANTHER" id="PTHR46481:SF10">
    <property type="entry name" value="ZINC FINGER BED DOMAIN-CONTAINING PROTEIN 39"/>
    <property type="match status" value="1"/>
</dbReference>
<evidence type="ECO:0000256" key="4">
    <source>
        <dbReference type="ARBA" id="ARBA00022833"/>
    </source>
</evidence>
<evidence type="ECO:0000313" key="8">
    <source>
        <dbReference type="Proteomes" id="UP000078046"/>
    </source>
</evidence>
<dbReference type="InterPro" id="IPR052035">
    <property type="entry name" value="ZnF_BED_domain_contain"/>
</dbReference>
<evidence type="ECO:0000256" key="1">
    <source>
        <dbReference type="ARBA" id="ARBA00004123"/>
    </source>
</evidence>
<evidence type="ECO:0000256" key="3">
    <source>
        <dbReference type="ARBA" id="ARBA00022771"/>
    </source>
</evidence>
<evidence type="ECO:0000256" key="2">
    <source>
        <dbReference type="ARBA" id="ARBA00022723"/>
    </source>
</evidence>
<evidence type="ECO:0000259" key="6">
    <source>
        <dbReference type="Pfam" id="PF05699"/>
    </source>
</evidence>
<dbReference type="InterPro" id="IPR012337">
    <property type="entry name" value="RNaseH-like_sf"/>
</dbReference>
<dbReference type="InterPro" id="IPR008906">
    <property type="entry name" value="HATC_C_dom"/>
</dbReference>
<keyword evidence="3" id="KW-0863">Zinc-finger</keyword>
<dbReference type="GO" id="GO:0008270">
    <property type="term" value="F:zinc ion binding"/>
    <property type="evidence" value="ECO:0007669"/>
    <property type="project" value="UniProtKB-KW"/>
</dbReference>